<dbReference type="PANTHER" id="PTHR43566:SF1">
    <property type="entry name" value="AAA+ ATPASE DOMAIN-CONTAINING PROTEIN"/>
    <property type="match status" value="1"/>
</dbReference>
<accession>A0A0G1XLZ7</accession>
<evidence type="ECO:0000259" key="1">
    <source>
        <dbReference type="SMART" id="SM00382"/>
    </source>
</evidence>
<dbReference type="InterPro" id="IPR003593">
    <property type="entry name" value="AAA+_ATPase"/>
</dbReference>
<evidence type="ECO:0000313" key="2">
    <source>
        <dbReference type="EMBL" id="KKU95365.1"/>
    </source>
</evidence>
<dbReference type="Gene3D" id="3.40.50.300">
    <property type="entry name" value="P-loop containing nucleotide triphosphate hydrolases"/>
    <property type="match status" value="1"/>
</dbReference>
<protein>
    <submittedName>
        <fullName evidence="2">AAA ATPase</fullName>
    </submittedName>
</protein>
<dbReference type="CDD" id="cd00009">
    <property type="entry name" value="AAA"/>
    <property type="match status" value="1"/>
</dbReference>
<dbReference type="Pfam" id="PF13635">
    <property type="entry name" value="DUF4143"/>
    <property type="match status" value="1"/>
</dbReference>
<dbReference type="SUPFAM" id="SSF52540">
    <property type="entry name" value="P-loop containing nucleoside triphosphate hydrolases"/>
    <property type="match status" value="1"/>
</dbReference>
<dbReference type="PANTHER" id="PTHR43566">
    <property type="entry name" value="CONSERVED PROTEIN"/>
    <property type="match status" value="1"/>
</dbReference>
<dbReference type="Pfam" id="PF13173">
    <property type="entry name" value="AAA_14"/>
    <property type="match status" value="1"/>
</dbReference>
<evidence type="ECO:0000313" key="3">
    <source>
        <dbReference type="Proteomes" id="UP000034661"/>
    </source>
</evidence>
<feature type="domain" description="AAA+ ATPase" evidence="1">
    <location>
        <begin position="18"/>
        <end position="135"/>
    </location>
</feature>
<dbReference type="InterPro" id="IPR027417">
    <property type="entry name" value="P-loop_NTPase"/>
</dbReference>
<dbReference type="AlphaFoldDB" id="A0A0G1XLZ7"/>
<reference evidence="2 3" key="1">
    <citation type="journal article" date="2015" name="Nature">
        <title>rRNA introns, odd ribosomes, and small enigmatic genomes across a large radiation of phyla.</title>
        <authorList>
            <person name="Brown C.T."/>
            <person name="Hug L.A."/>
            <person name="Thomas B.C."/>
            <person name="Sharon I."/>
            <person name="Castelle C.J."/>
            <person name="Singh A."/>
            <person name="Wilkins M.J."/>
            <person name="Williams K.H."/>
            <person name="Banfield J.F."/>
        </authorList>
    </citation>
    <scope>NUCLEOTIDE SEQUENCE [LARGE SCALE GENOMIC DNA]</scope>
</reference>
<name>A0A0G1XLZ7_9BACT</name>
<dbReference type="SMART" id="SM00382">
    <property type="entry name" value="AAA"/>
    <property type="match status" value="1"/>
</dbReference>
<dbReference type="InterPro" id="IPR041682">
    <property type="entry name" value="AAA_14"/>
</dbReference>
<proteinExistence type="predicted"/>
<sequence length="378" mass="43180">MLLPRALTTIITEKLQTSPKGIILYGPRQAGKTTLITEIIRKLNVRTLTVNGDQSKYVDVLASRDGDRLKSLVTGYDLLFVDEAQRIPEIGINLKIILDTIPTVKVVATGSSSLDLASKISEPLTGRVWTYRLYPISMLELSGVYNRFELNTRLEERLVYGSYPEIFSHVGDTEKREYLQNLIDAYLYKDLLELGGIRNSAKIRDLLKLIAFQVGSLVSISELGNALEMGKDTVNRYIDLLEKSFVIFRMPGLSRNLRKEITKMGKIYFYDLGVRNMLIDNLKPLKDRNDTENFLIVERMKRLAYTQEYASTYFWRTHTGAELDYVEETGGKLYGFDFKYGSKPVKSPTGWRAAYPDASFTCINRDTYLPFVLPEQPR</sequence>
<organism evidence="2 3">
    <name type="scientific">Candidatus Gottesmanbacteria bacterium GW2011_GWA1_48_13</name>
    <dbReference type="NCBI Taxonomy" id="1618439"/>
    <lineage>
        <taxon>Bacteria</taxon>
        <taxon>Candidatus Gottesmaniibacteriota</taxon>
    </lineage>
</organism>
<dbReference type="Proteomes" id="UP000034661">
    <property type="component" value="Unassembled WGS sequence"/>
</dbReference>
<comment type="caution">
    <text evidence="2">The sequence shown here is derived from an EMBL/GenBank/DDBJ whole genome shotgun (WGS) entry which is preliminary data.</text>
</comment>
<gene>
    <name evidence="2" type="ORF">UY27_C0020G0017</name>
</gene>
<dbReference type="InterPro" id="IPR025420">
    <property type="entry name" value="DUF4143"/>
</dbReference>
<dbReference type="EMBL" id="LCPJ01000020">
    <property type="protein sequence ID" value="KKU95365.1"/>
    <property type="molecule type" value="Genomic_DNA"/>
</dbReference>